<dbReference type="GO" id="GO:0016757">
    <property type="term" value="F:glycosyltransferase activity"/>
    <property type="evidence" value="ECO:0007669"/>
    <property type="project" value="UniProtKB-KW"/>
</dbReference>
<evidence type="ECO:0008006" key="8">
    <source>
        <dbReference type="Google" id="ProtNLM"/>
    </source>
</evidence>
<gene>
    <name evidence="6" type="ORF">PHJA_002160200</name>
</gene>
<dbReference type="GO" id="GO:0016020">
    <property type="term" value="C:membrane"/>
    <property type="evidence" value="ECO:0007669"/>
    <property type="project" value="UniProtKB-SubCell"/>
</dbReference>
<comment type="caution">
    <text evidence="6">The sequence shown here is derived from an EMBL/GenBank/DDBJ whole genome shotgun (WGS) entry which is preliminary data.</text>
</comment>
<proteinExistence type="predicted"/>
<evidence type="ECO:0000256" key="4">
    <source>
        <dbReference type="ARBA" id="ARBA00023136"/>
    </source>
</evidence>
<name>A0A830D1C9_9LAMI</name>
<dbReference type="InterPro" id="IPR003406">
    <property type="entry name" value="Glyco_trans_14"/>
</dbReference>
<organism evidence="6 7">
    <name type="scientific">Phtheirospermum japonicum</name>
    <dbReference type="NCBI Taxonomy" id="374723"/>
    <lineage>
        <taxon>Eukaryota</taxon>
        <taxon>Viridiplantae</taxon>
        <taxon>Streptophyta</taxon>
        <taxon>Embryophyta</taxon>
        <taxon>Tracheophyta</taxon>
        <taxon>Spermatophyta</taxon>
        <taxon>Magnoliopsida</taxon>
        <taxon>eudicotyledons</taxon>
        <taxon>Gunneridae</taxon>
        <taxon>Pentapetalae</taxon>
        <taxon>asterids</taxon>
        <taxon>lamiids</taxon>
        <taxon>Lamiales</taxon>
        <taxon>Orobanchaceae</taxon>
        <taxon>Orobanchaceae incertae sedis</taxon>
        <taxon>Phtheirospermum</taxon>
    </lineage>
</organism>
<dbReference type="Pfam" id="PF02485">
    <property type="entry name" value="Branch"/>
    <property type="match status" value="1"/>
</dbReference>
<keyword evidence="4" id="KW-0472">Membrane</keyword>
<evidence type="ECO:0000313" key="7">
    <source>
        <dbReference type="Proteomes" id="UP000653305"/>
    </source>
</evidence>
<evidence type="ECO:0000313" key="6">
    <source>
        <dbReference type="EMBL" id="GFQ00162.1"/>
    </source>
</evidence>
<dbReference type="EMBL" id="BMAC01000611">
    <property type="protein sequence ID" value="GFQ00162.1"/>
    <property type="molecule type" value="Genomic_DNA"/>
</dbReference>
<dbReference type="AlphaFoldDB" id="A0A830D1C9"/>
<evidence type="ECO:0000256" key="3">
    <source>
        <dbReference type="ARBA" id="ARBA00022679"/>
    </source>
</evidence>
<dbReference type="PANTHER" id="PTHR31042">
    <property type="entry name" value="CORE-2/I-BRANCHING BETA-1,6-N-ACETYLGLUCOSAMINYLTRANSFERASE FAMILY PROTEIN-RELATED"/>
    <property type="match status" value="1"/>
</dbReference>
<evidence type="ECO:0000256" key="5">
    <source>
        <dbReference type="ARBA" id="ARBA00023180"/>
    </source>
</evidence>
<evidence type="ECO:0000256" key="1">
    <source>
        <dbReference type="ARBA" id="ARBA00004606"/>
    </source>
</evidence>
<comment type="subcellular location">
    <subcellularLocation>
        <location evidence="1">Membrane</location>
        <topology evidence="1">Single-pass type II membrane protein</topology>
    </subcellularLocation>
</comment>
<keyword evidence="3" id="KW-0808">Transferase</keyword>
<reference evidence="6" key="1">
    <citation type="submission" date="2020-07" db="EMBL/GenBank/DDBJ databases">
        <title>Ethylene signaling mediates host invasion by parasitic plants.</title>
        <authorList>
            <person name="Yoshida S."/>
        </authorList>
    </citation>
    <scope>NUCLEOTIDE SEQUENCE</scope>
    <source>
        <strain evidence="6">Okayama</strain>
    </source>
</reference>
<sequence length="269" mass="30854">MFLTKGGLPLSPLWERFFKGHKGHYSIYIHSLPSYRANFHPGSVFYKRQIPSQATRWGRVSICDAERRLLANALLDISNQRFVLLSESCIPLHNFTFIHNYITNSKYSFVNPFDDPGPHGRGRYNTSMSPVINATQWRKGSQWFEVDRSLALRIVGDTKFYPRFAKSCRPPCYADEHYFPTMLSIEVGNSLANRSVTWVDWSRGGPHPGTFGGADITRGFLKRVYGKTCSYNDRFSSVCYLFVCYLFGRKFSPSALEALFFIGPKFLGY</sequence>
<keyword evidence="2" id="KW-0328">Glycosyltransferase</keyword>
<dbReference type="PANTHER" id="PTHR31042:SF8">
    <property type="entry name" value="CORE-2_I-BRANCHING BETA-1,6-N-ACETYLGLUCOSAMINYLTRANSFERASE FAMILY PROTEIN"/>
    <property type="match status" value="1"/>
</dbReference>
<keyword evidence="7" id="KW-1185">Reference proteome</keyword>
<dbReference type="InterPro" id="IPR044174">
    <property type="entry name" value="BC10-like"/>
</dbReference>
<evidence type="ECO:0000256" key="2">
    <source>
        <dbReference type="ARBA" id="ARBA00022676"/>
    </source>
</evidence>
<dbReference type="OrthoDB" id="191334at2759"/>
<keyword evidence="5" id="KW-0325">Glycoprotein</keyword>
<accession>A0A830D1C9</accession>
<dbReference type="Proteomes" id="UP000653305">
    <property type="component" value="Unassembled WGS sequence"/>
</dbReference>
<protein>
    <recommendedName>
        <fullName evidence="8">Core-2/I-branching beta-1,6-N-acetylglucosaminyltransferase family protein</fullName>
    </recommendedName>
</protein>